<sequence length="38" mass="4357">MQQRPPVQITLHANGINDPVKLARLIEPELRRIAQLAR</sequence>
<dbReference type="Proteomes" id="UP000183656">
    <property type="component" value="Unassembled WGS sequence"/>
</dbReference>
<keyword evidence="2" id="KW-1185">Reference proteome</keyword>
<dbReference type="AlphaFoldDB" id="A0A1I7J065"/>
<evidence type="ECO:0000313" key="2">
    <source>
        <dbReference type="Proteomes" id="UP000183656"/>
    </source>
</evidence>
<organism evidence="1 2">
    <name type="scientific">Paenacidovorax caeni</name>
    <dbReference type="NCBI Taxonomy" id="343013"/>
    <lineage>
        <taxon>Bacteria</taxon>
        <taxon>Pseudomonadati</taxon>
        <taxon>Pseudomonadota</taxon>
        <taxon>Betaproteobacteria</taxon>
        <taxon>Burkholderiales</taxon>
        <taxon>Comamonadaceae</taxon>
        <taxon>Paenacidovorax</taxon>
    </lineage>
</organism>
<proteinExistence type="predicted"/>
<gene>
    <name evidence="1" type="ORF">SAMN04489707_10211</name>
</gene>
<dbReference type="STRING" id="343013.SAMN04489707_10211"/>
<reference evidence="1 2" key="1">
    <citation type="submission" date="2016-10" db="EMBL/GenBank/DDBJ databases">
        <authorList>
            <person name="de Groot N.N."/>
        </authorList>
    </citation>
    <scope>NUCLEOTIDE SEQUENCE [LARGE SCALE GENOMIC DNA]</scope>
    <source>
        <strain evidence="1 2">R-24608</strain>
    </source>
</reference>
<dbReference type="EMBL" id="FPBX01000021">
    <property type="protein sequence ID" value="SFU78534.1"/>
    <property type="molecule type" value="Genomic_DNA"/>
</dbReference>
<accession>A0A1I7J065</accession>
<evidence type="ECO:0000313" key="1">
    <source>
        <dbReference type="EMBL" id="SFU78534.1"/>
    </source>
</evidence>
<name>A0A1I7J065_9BURK</name>
<protein>
    <submittedName>
        <fullName evidence="1">Uncharacterized protein</fullName>
    </submittedName>
</protein>